<name>A0A4Q0M9H9_9SPHI</name>
<dbReference type="Gene3D" id="3.40.50.2300">
    <property type="match status" value="1"/>
</dbReference>
<accession>A0A4Q0M9H9</accession>
<feature type="domain" description="Response regulatory" evidence="3">
    <location>
        <begin position="4"/>
        <end position="114"/>
    </location>
</feature>
<evidence type="ECO:0000259" key="3">
    <source>
        <dbReference type="PROSITE" id="PS50110"/>
    </source>
</evidence>
<evidence type="ECO:0000256" key="2">
    <source>
        <dbReference type="PROSITE-ProRule" id="PRU00169"/>
    </source>
</evidence>
<organism evidence="4 5">
    <name type="scientific">Arcticibacter tournemirensis</name>
    <dbReference type="NCBI Taxonomy" id="699437"/>
    <lineage>
        <taxon>Bacteria</taxon>
        <taxon>Pseudomonadati</taxon>
        <taxon>Bacteroidota</taxon>
        <taxon>Sphingobacteriia</taxon>
        <taxon>Sphingobacteriales</taxon>
        <taxon>Sphingobacteriaceae</taxon>
        <taxon>Arcticibacter</taxon>
    </lineage>
</organism>
<dbReference type="AlphaFoldDB" id="A0A4Q0M9H9"/>
<gene>
    <name evidence="4" type="ORF">EKH83_12040</name>
</gene>
<protein>
    <submittedName>
        <fullName evidence="4">Response regulator</fullName>
    </submittedName>
</protein>
<dbReference type="SMART" id="SM00448">
    <property type="entry name" value="REC"/>
    <property type="match status" value="1"/>
</dbReference>
<dbReference type="RefSeq" id="WP_128769678.1">
    <property type="nucleotide sequence ID" value="NZ_RXOC01000007.1"/>
</dbReference>
<dbReference type="SUPFAM" id="SSF52172">
    <property type="entry name" value="CheY-like"/>
    <property type="match status" value="1"/>
</dbReference>
<sequence>MKKKVLIVEKDKDILQIISHILSSEGYEVSTSQTETGVLERIEKEKPEVVLLDIVKPTLEGTELCRALKNFKNISVIVLSTHMNIESFLNVCADDIISKPFDISELIDTIEKFTNDC</sequence>
<dbReference type="InterPro" id="IPR050595">
    <property type="entry name" value="Bact_response_regulator"/>
</dbReference>
<dbReference type="GO" id="GO:0000160">
    <property type="term" value="P:phosphorelay signal transduction system"/>
    <property type="evidence" value="ECO:0007669"/>
    <property type="project" value="InterPro"/>
</dbReference>
<dbReference type="PANTHER" id="PTHR44591:SF3">
    <property type="entry name" value="RESPONSE REGULATORY DOMAIN-CONTAINING PROTEIN"/>
    <property type="match status" value="1"/>
</dbReference>
<proteinExistence type="predicted"/>
<keyword evidence="1 2" id="KW-0597">Phosphoprotein</keyword>
<dbReference type="Pfam" id="PF00072">
    <property type="entry name" value="Response_reg"/>
    <property type="match status" value="1"/>
</dbReference>
<dbReference type="InterPro" id="IPR011006">
    <property type="entry name" value="CheY-like_superfamily"/>
</dbReference>
<evidence type="ECO:0000256" key="1">
    <source>
        <dbReference type="ARBA" id="ARBA00022553"/>
    </source>
</evidence>
<dbReference type="Proteomes" id="UP000290848">
    <property type="component" value="Unassembled WGS sequence"/>
</dbReference>
<evidence type="ECO:0000313" key="5">
    <source>
        <dbReference type="Proteomes" id="UP000290848"/>
    </source>
</evidence>
<dbReference type="PANTHER" id="PTHR44591">
    <property type="entry name" value="STRESS RESPONSE REGULATOR PROTEIN 1"/>
    <property type="match status" value="1"/>
</dbReference>
<reference evidence="4 5" key="1">
    <citation type="submission" date="2018-12" db="EMBL/GenBank/DDBJ databases">
        <title>The Draft Genome Sequence of the Soil Bacterium Pedobacter tournemirensis R1.</title>
        <authorList>
            <person name="He J."/>
        </authorList>
    </citation>
    <scope>NUCLEOTIDE SEQUENCE [LARGE SCALE GENOMIC DNA]</scope>
    <source>
        <strain evidence="4 5">R1</strain>
    </source>
</reference>
<feature type="modified residue" description="4-aspartylphosphate" evidence="2">
    <location>
        <position position="53"/>
    </location>
</feature>
<comment type="caution">
    <text evidence="4">The sequence shown here is derived from an EMBL/GenBank/DDBJ whole genome shotgun (WGS) entry which is preliminary data.</text>
</comment>
<evidence type="ECO:0000313" key="4">
    <source>
        <dbReference type="EMBL" id="RXF69406.1"/>
    </source>
</evidence>
<dbReference type="PROSITE" id="PS50110">
    <property type="entry name" value="RESPONSE_REGULATORY"/>
    <property type="match status" value="1"/>
</dbReference>
<dbReference type="EMBL" id="RXOC01000007">
    <property type="protein sequence ID" value="RXF69406.1"/>
    <property type="molecule type" value="Genomic_DNA"/>
</dbReference>
<dbReference type="InterPro" id="IPR001789">
    <property type="entry name" value="Sig_transdc_resp-reg_receiver"/>
</dbReference>